<comment type="caution">
    <text evidence="1">The sequence shown here is derived from an EMBL/GenBank/DDBJ whole genome shotgun (WGS) entry which is preliminary data.</text>
</comment>
<dbReference type="Proteomes" id="UP000319578">
    <property type="component" value="Unassembled WGS sequence"/>
</dbReference>
<gene>
    <name evidence="1" type="ORF">BRE01_68100</name>
</gene>
<reference evidence="1 2" key="1">
    <citation type="submission" date="2019-06" db="EMBL/GenBank/DDBJ databases">
        <title>Whole genome shotgun sequence of Brevibacillus reuszeri NBRC 15719.</title>
        <authorList>
            <person name="Hosoyama A."/>
            <person name="Uohara A."/>
            <person name="Ohji S."/>
            <person name="Ichikawa N."/>
        </authorList>
    </citation>
    <scope>NUCLEOTIDE SEQUENCE [LARGE SCALE GENOMIC DNA]</scope>
    <source>
        <strain evidence="1 2">NBRC 15719</strain>
    </source>
</reference>
<evidence type="ECO:0000313" key="2">
    <source>
        <dbReference type="Proteomes" id="UP000319578"/>
    </source>
</evidence>
<sequence length="51" mass="5949">MKVEIEDNLYLESDGMQFIIKEYTGKKDTLGRDLYKVHGYFSGVDHAVKHE</sequence>
<accession>A0ABQ0TYY8</accession>
<organism evidence="1 2">
    <name type="scientific">Brevibacillus reuszeri</name>
    <dbReference type="NCBI Taxonomy" id="54915"/>
    <lineage>
        <taxon>Bacteria</taxon>
        <taxon>Bacillati</taxon>
        <taxon>Bacillota</taxon>
        <taxon>Bacilli</taxon>
        <taxon>Bacillales</taxon>
        <taxon>Paenibacillaceae</taxon>
        <taxon>Brevibacillus</taxon>
    </lineage>
</organism>
<dbReference type="EMBL" id="BJON01000045">
    <property type="protein sequence ID" value="GED73108.1"/>
    <property type="molecule type" value="Genomic_DNA"/>
</dbReference>
<name>A0ABQ0TYY8_9BACL</name>
<dbReference type="RefSeq" id="WP_162490616.1">
    <property type="nucleotide sequence ID" value="NZ_BJON01000045.1"/>
</dbReference>
<evidence type="ECO:0000313" key="1">
    <source>
        <dbReference type="EMBL" id="GED73108.1"/>
    </source>
</evidence>
<proteinExistence type="predicted"/>
<protein>
    <submittedName>
        <fullName evidence="1">Uncharacterized protein</fullName>
    </submittedName>
</protein>
<keyword evidence="2" id="KW-1185">Reference proteome</keyword>